<name>A0A9P8AM71_9AGAR</name>
<protein>
    <submittedName>
        <fullName evidence="2">Uncharacterized protein</fullName>
    </submittedName>
</protein>
<dbReference type="EMBL" id="MU250572">
    <property type="protein sequence ID" value="KAG7440376.1"/>
    <property type="molecule type" value="Genomic_DNA"/>
</dbReference>
<accession>A0A9P8AM71</accession>
<dbReference type="RefSeq" id="XP_043033876.1">
    <property type="nucleotide sequence ID" value="XM_043187455.1"/>
</dbReference>
<organism evidence="2 3">
    <name type="scientific">Guyanagaster necrorhizus</name>
    <dbReference type="NCBI Taxonomy" id="856835"/>
    <lineage>
        <taxon>Eukaryota</taxon>
        <taxon>Fungi</taxon>
        <taxon>Dikarya</taxon>
        <taxon>Basidiomycota</taxon>
        <taxon>Agaricomycotina</taxon>
        <taxon>Agaricomycetes</taxon>
        <taxon>Agaricomycetidae</taxon>
        <taxon>Agaricales</taxon>
        <taxon>Marasmiineae</taxon>
        <taxon>Physalacriaceae</taxon>
        <taxon>Guyanagaster</taxon>
    </lineage>
</organism>
<evidence type="ECO:0000256" key="1">
    <source>
        <dbReference type="SAM" id="MobiDB-lite"/>
    </source>
</evidence>
<keyword evidence="3" id="KW-1185">Reference proteome</keyword>
<gene>
    <name evidence="2" type="ORF">BT62DRAFT_938046</name>
</gene>
<evidence type="ECO:0000313" key="3">
    <source>
        <dbReference type="Proteomes" id="UP000812287"/>
    </source>
</evidence>
<dbReference type="Proteomes" id="UP000812287">
    <property type="component" value="Unassembled WGS sequence"/>
</dbReference>
<evidence type="ECO:0000313" key="2">
    <source>
        <dbReference type="EMBL" id="KAG7440376.1"/>
    </source>
</evidence>
<dbReference type="GeneID" id="66109752"/>
<proteinExistence type="predicted"/>
<comment type="caution">
    <text evidence="2">The sequence shown here is derived from an EMBL/GenBank/DDBJ whole genome shotgun (WGS) entry which is preliminary data.</text>
</comment>
<sequence>MSGSENLRDTQPYDGESQKDSEDLPCRCYSGMALVCTHIANCPCSVRTMQPILKFPLRSIRSKMSYLQDTVHSIFSNKG</sequence>
<dbReference type="AlphaFoldDB" id="A0A9P8AM71"/>
<reference evidence="2" key="1">
    <citation type="submission" date="2020-11" db="EMBL/GenBank/DDBJ databases">
        <title>Adaptations for nitrogen fixation in a non-lichenized fungal sporocarp promotes dispersal by wood-feeding termites.</title>
        <authorList>
            <consortium name="DOE Joint Genome Institute"/>
            <person name="Koch R.A."/>
            <person name="Yoon G."/>
            <person name="Arayal U."/>
            <person name="Lail K."/>
            <person name="Amirebrahimi M."/>
            <person name="Labutti K."/>
            <person name="Lipzen A."/>
            <person name="Riley R."/>
            <person name="Barry K."/>
            <person name="Henrissat B."/>
            <person name="Grigoriev I.V."/>
            <person name="Herr J.R."/>
            <person name="Aime M.C."/>
        </authorList>
    </citation>
    <scope>NUCLEOTIDE SEQUENCE</scope>
    <source>
        <strain evidence="2">MCA 3950</strain>
    </source>
</reference>
<feature type="region of interest" description="Disordered" evidence="1">
    <location>
        <begin position="1"/>
        <end position="22"/>
    </location>
</feature>